<dbReference type="GO" id="GO:0004527">
    <property type="term" value="F:exonuclease activity"/>
    <property type="evidence" value="ECO:0007669"/>
    <property type="project" value="UniProtKB-KW"/>
</dbReference>
<proteinExistence type="predicted"/>
<dbReference type="PANTHER" id="PTHR43694:SF1">
    <property type="entry name" value="RIBONUCLEASE J"/>
    <property type="match status" value="1"/>
</dbReference>
<keyword evidence="7" id="KW-1185">Reference proteome</keyword>
<evidence type="ECO:0000256" key="3">
    <source>
        <dbReference type="ARBA" id="ARBA00022839"/>
    </source>
</evidence>
<evidence type="ECO:0000259" key="5">
    <source>
        <dbReference type="SMART" id="SM00849"/>
    </source>
</evidence>
<dbReference type="GO" id="GO:0046872">
    <property type="term" value="F:metal ion binding"/>
    <property type="evidence" value="ECO:0007669"/>
    <property type="project" value="InterPro"/>
</dbReference>
<organism evidence="6 7">
    <name type="scientific">Spiroplasma apis B31</name>
    <dbReference type="NCBI Taxonomy" id="1276258"/>
    <lineage>
        <taxon>Bacteria</taxon>
        <taxon>Bacillati</taxon>
        <taxon>Mycoplasmatota</taxon>
        <taxon>Mollicutes</taxon>
        <taxon>Entomoplasmatales</taxon>
        <taxon>Spiroplasmataceae</taxon>
        <taxon>Spiroplasma</taxon>
    </lineage>
</organism>
<dbReference type="SMART" id="SM00849">
    <property type="entry name" value="Lactamase_B"/>
    <property type="match status" value="1"/>
</dbReference>
<dbReference type="InterPro" id="IPR042173">
    <property type="entry name" value="RNase_J_2"/>
</dbReference>
<keyword evidence="4" id="KW-0694">RNA-binding</keyword>
<evidence type="ECO:0000256" key="1">
    <source>
        <dbReference type="ARBA" id="ARBA00022490"/>
    </source>
</evidence>
<dbReference type="EMBL" id="CP006682">
    <property type="protein sequence ID" value="AHB36089.1"/>
    <property type="molecule type" value="Genomic_DNA"/>
</dbReference>
<dbReference type="RefSeq" id="WP_023789023.1">
    <property type="nucleotide sequence ID" value="NC_022998.1"/>
</dbReference>
<protein>
    <submittedName>
        <fullName evidence="6">Metallo-beta-lactamase superfamily hydrolase</fullName>
    </submittedName>
</protein>
<feature type="domain" description="Metallo-beta-lactamase" evidence="5">
    <location>
        <begin position="16"/>
        <end position="206"/>
    </location>
</feature>
<dbReference type="eggNOG" id="COG0595">
    <property type="taxonomic scope" value="Bacteria"/>
</dbReference>
<dbReference type="SUPFAM" id="SSF56281">
    <property type="entry name" value="Metallo-hydrolase/oxidoreductase"/>
    <property type="match status" value="1"/>
</dbReference>
<gene>
    <name evidence="6" type="ORF">SAPIS_v1c02430</name>
</gene>
<dbReference type="InterPro" id="IPR055132">
    <property type="entry name" value="RNase_J_b_CASP"/>
</dbReference>
<dbReference type="InterPro" id="IPR004613">
    <property type="entry name" value="RNase_J"/>
</dbReference>
<dbReference type="CDD" id="cd07714">
    <property type="entry name" value="RNaseJ_MBL-fold"/>
    <property type="match status" value="1"/>
</dbReference>
<accession>V5RHS3</accession>
<evidence type="ECO:0000256" key="2">
    <source>
        <dbReference type="ARBA" id="ARBA00022722"/>
    </source>
</evidence>
<evidence type="ECO:0000256" key="4">
    <source>
        <dbReference type="ARBA" id="ARBA00022884"/>
    </source>
</evidence>
<dbReference type="Gene3D" id="3.40.50.10710">
    <property type="entry name" value="Metallo-hydrolase/oxidoreductase"/>
    <property type="match status" value="1"/>
</dbReference>
<evidence type="ECO:0000313" key="7">
    <source>
        <dbReference type="Proteomes" id="UP000018550"/>
    </source>
</evidence>
<dbReference type="Pfam" id="PF17770">
    <property type="entry name" value="RNase_J_C"/>
    <property type="match status" value="1"/>
</dbReference>
<keyword evidence="2" id="KW-0540">Nuclease</keyword>
<dbReference type="STRING" id="1276258.SAPIS_v1c02430"/>
<evidence type="ECO:0000313" key="6">
    <source>
        <dbReference type="EMBL" id="AHB36089.1"/>
    </source>
</evidence>
<reference evidence="6 7" key="1">
    <citation type="journal article" date="2014" name="Genome Announc.">
        <title>Complete Genome Sequence of Spiroplasma apis B31T (ATCC 33834), a Bacterium Associated with May Disease of Honeybees (Apis mellifera).</title>
        <authorList>
            <person name="Ku C."/>
            <person name="Lo W.S."/>
            <person name="Chen L.L."/>
            <person name="Kuo C.H."/>
        </authorList>
    </citation>
    <scope>NUCLEOTIDE SEQUENCE [LARGE SCALE GENOMIC DNA]</scope>
    <source>
        <strain evidence="6">B31</strain>
    </source>
</reference>
<dbReference type="Gene3D" id="3.60.15.10">
    <property type="entry name" value="Ribonuclease Z/Hydroxyacylglutathione hydrolase-like"/>
    <property type="match status" value="1"/>
</dbReference>
<dbReference type="Pfam" id="PF22505">
    <property type="entry name" value="RNase_J_b_CASP"/>
    <property type="match status" value="1"/>
</dbReference>
<name>V5RHS3_SPIAP</name>
<dbReference type="PATRIC" id="fig|1276258.3.peg.238"/>
<keyword evidence="6" id="KW-0378">Hydrolase</keyword>
<keyword evidence="1" id="KW-0963">Cytoplasm</keyword>
<dbReference type="KEGG" id="sapi:SAPIS_v1c02430"/>
<dbReference type="PANTHER" id="PTHR43694">
    <property type="entry name" value="RIBONUCLEASE J"/>
    <property type="match status" value="1"/>
</dbReference>
<dbReference type="InterPro" id="IPR041636">
    <property type="entry name" value="RNase_J_C"/>
</dbReference>
<dbReference type="Gene3D" id="3.10.20.580">
    <property type="match status" value="1"/>
</dbReference>
<dbReference type="GO" id="GO:0003723">
    <property type="term" value="F:RNA binding"/>
    <property type="evidence" value="ECO:0007669"/>
    <property type="project" value="UniProtKB-KW"/>
</dbReference>
<sequence>MAEIKFLALGGQDERGKNIFIVSVDDDLFVFDAGIKFPERSILGIDVVIPSFDYLKANSKRIKGIFLSNPSSNNAGSISYILRDIDVPVYCNELTTTILKYRNLKYRIKNRENNFKIIKDKEIIKFGKNSIEVFRATASFPESFCFALHTEDGTIVYAGDYIMDGNEQSWFSTDMNHLSKISEKGVLAFISDSEFASRIGYTVPNHRIEKYITTPMKDMKHRIVLGIFEEDVFKLFEIIRQAKEQGRKMAIYGKTLVKVVESKIIQDSLGISKNDIISLEEYAKSEDGILILTGAGDLLYSRMAKIAAGNDDIIEFSEKDVIILATPPAAGVEKRHAEILDELARTNAKLIALSDKNIWSMRASYEDIKLMTRIMNPKSFIPIKGLYKDFLCAEKAAQEAGIKPENIQLINNGQVLKINKNGKLIVSSEVVKTSDVYVDGIGVGDIGAVVLNERKQLATDGAVIIGANLDDKTKELVSLIDIQMRGVIYIQDDNPIFKLLQKQIIDIFDKHREAMKINPNSYDMSLIKKEIISRTRSTLKQDTGKQPIVLVIVNEINTGSFYEPRRRATSFNTRVVNTNKTVAGNSNDSTD</sequence>
<dbReference type="HOGENOM" id="CLU_008727_3_2_14"/>
<dbReference type="NCBIfam" id="TIGR00649">
    <property type="entry name" value="MG423"/>
    <property type="match status" value="1"/>
</dbReference>
<dbReference type="AlphaFoldDB" id="V5RHS3"/>
<keyword evidence="3" id="KW-0269">Exonuclease</keyword>
<dbReference type="Proteomes" id="UP000018550">
    <property type="component" value="Chromosome"/>
</dbReference>
<dbReference type="InterPro" id="IPR001279">
    <property type="entry name" value="Metallo-B-lactamas"/>
</dbReference>
<dbReference type="InterPro" id="IPR036866">
    <property type="entry name" value="RibonucZ/Hydroxyglut_hydro"/>
</dbReference>